<gene>
    <name evidence="3" type="ORF">BHAOGJBA_4560</name>
</gene>
<evidence type="ECO:0000256" key="1">
    <source>
        <dbReference type="SAM" id="MobiDB-lite"/>
    </source>
</evidence>
<feature type="region of interest" description="Disordered" evidence="1">
    <location>
        <begin position="1"/>
        <end position="20"/>
    </location>
</feature>
<keyword evidence="4" id="KW-1185">Reference proteome</keyword>
<reference evidence="3" key="1">
    <citation type="journal article" date="2016" name="Front. Microbiol.">
        <title>Genome Sequence of the Piezophilic, Mesophilic Sulfate-Reducing Bacterium Desulfovibrio indicus J2T.</title>
        <authorList>
            <person name="Cao J."/>
            <person name="Maignien L."/>
            <person name="Shao Z."/>
            <person name="Alain K."/>
            <person name="Jebbar M."/>
        </authorList>
    </citation>
    <scope>NUCLEOTIDE SEQUENCE</scope>
    <source>
        <strain evidence="3">DSM 16372</strain>
    </source>
</reference>
<evidence type="ECO:0000313" key="3">
    <source>
        <dbReference type="EMBL" id="GJD91016.1"/>
    </source>
</evidence>
<name>A0AAV4ZT75_9HYPH</name>
<sequence>MGFPGLVGVAHPGEGAGRVSQSRRMSLAETVANTGSGMLISWLIGLVVYPAFGFPVGAGQALALTAIFTVVSVARGYAWRRAFERFRRS</sequence>
<comment type="caution">
    <text evidence="3">The sequence shown here is derived from an EMBL/GenBank/DDBJ whole genome shotgun (WGS) entry which is preliminary data.</text>
</comment>
<proteinExistence type="predicted"/>
<dbReference type="InterPro" id="IPR055644">
    <property type="entry name" value="DUF7220"/>
</dbReference>
<evidence type="ECO:0008006" key="5">
    <source>
        <dbReference type="Google" id="ProtNLM"/>
    </source>
</evidence>
<dbReference type="EMBL" id="BPQO01000023">
    <property type="protein sequence ID" value="GJD91016.1"/>
    <property type="molecule type" value="Genomic_DNA"/>
</dbReference>
<accession>A0AAV4ZT75</accession>
<protein>
    <recommendedName>
        <fullName evidence="5">Polysaccharide biosynthesis protein C-terminal domain-containing protein</fullName>
    </recommendedName>
</protein>
<organism evidence="3 4">
    <name type="scientific">Methylobacterium hispanicum</name>
    <dbReference type="NCBI Taxonomy" id="270350"/>
    <lineage>
        <taxon>Bacteria</taxon>
        <taxon>Pseudomonadati</taxon>
        <taxon>Pseudomonadota</taxon>
        <taxon>Alphaproteobacteria</taxon>
        <taxon>Hyphomicrobiales</taxon>
        <taxon>Methylobacteriaceae</taxon>
        <taxon>Methylobacterium</taxon>
    </lineage>
</organism>
<keyword evidence="2" id="KW-1133">Transmembrane helix</keyword>
<reference evidence="3" key="2">
    <citation type="submission" date="2021-08" db="EMBL/GenBank/DDBJ databases">
        <authorList>
            <person name="Tani A."/>
            <person name="Ola A."/>
            <person name="Ogura Y."/>
            <person name="Katsura K."/>
            <person name="Hayashi T."/>
        </authorList>
    </citation>
    <scope>NUCLEOTIDE SEQUENCE</scope>
    <source>
        <strain evidence="3">DSM 16372</strain>
    </source>
</reference>
<feature type="transmembrane region" description="Helical" evidence="2">
    <location>
        <begin position="58"/>
        <end position="78"/>
    </location>
</feature>
<evidence type="ECO:0000313" key="4">
    <source>
        <dbReference type="Proteomes" id="UP001055247"/>
    </source>
</evidence>
<feature type="transmembrane region" description="Helical" evidence="2">
    <location>
        <begin position="31"/>
        <end position="52"/>
    </location>
</feature>
<keyword evidence="2" id="KW-0812">Transmembrane</keyword>
<dbReference type="AlphaFoldDB" id="A0AAV4ZT75"/>
<dbReference type="Proteomes" id="UP001055247">
    <property type="component" value="Unassembled WGS sequence"/>
</dbReference>
<evidence type="ECO:0000256" key="2">
    <source>
        <dbReference type="SAM" id="Phobius"/>
    </source>
</evidence>
<keyword evidence="2" id="KW-0472">Membrane</keyword>
<dbReference type="Pfam" id="PF23858">
    <property type="entry name" value="DUF7220"/>
    <property type="match status" value="1"/>
</dbReference>